<dbReference type="FunFam" id="3.10.290.10:FF:000003">
    <property type="entry name" value="Pseudouridine synthase"/>
    <property type="match status" value="1"/>
</dbReference>
<keyword evidence="9" id="KW-1185">Reference proteome</keyword>
<evidence type="ECO:0000256" key="1">
    <source>
        <dbReference type="ARBA" id="ARBA00008348"/>
    </source>
</evidence>
<gene>
    <name evidence="8" type="ORF">FIV42_03940</name>
</gene>
<dbReference type="Gene3D" id="3.30.70.1560">
    <property type="entry name" value="Alpha-L RNA-binding motif"/>
    <property type="match status" value="1"/>
</dbReference>
<dbReference type="PROSITE" id="PS01149">
    <property type="entry name" value="PSI_RSU"/>
    <property type="match status" value="1"/>
</dbReference>
<dbReference type="PANTHER" id="PTHR47683:SF2">
    <property type="entry name" value="RNA-BINDING S4 DOMAIN-CONTAINING PROTEIN"/>
    <property type="match status" value="1"/>
</dbReference>
<dbReference type="GO" id="GO:0000455">
    <property type="term" value="P:enzyme-directed rRNA pseudouridine synthesis"/>
    <property type="evidence" value="ECO:0007669"/>
    <property type="project" value="UniProtKB-ARBA"/>
</dbReference>
<dbReference type="GO" id="GO:0003723">
    <property type="term" value="F:RNA binding"/>
    <property type="evidence" value="ECO:0007669"/>
    <property type="project" value="UniProtKB-KW"/>
</dbReference>
<sequence length="282" mass="31909">MANEMRVQKFLSKAGVCSRRKGEKLMQAGRVQVNGDVCTELGSKVVPGKDEVRVDGEVVTLPDQYIYVLLNKPENYITTLDDPKDRPIVTDLLPDNMPRIWPVGRLDWDSSGALLLTNDGKLTNLLTHPSHDVTKQYAVKVRGLLKNDSPKLQKLRDGIRLDGVMTKPAHIEVVKDNGNNTWLEFIISEGKNRQIRRMCEAIGAPVMKLRRYAIGPLTLDGVPSGAYRPLLHEEVEKLYAEVEANMPDRAQPSRSAEKRERQRRKRHGKYDVRTHGPGKKHH</sequence>
<dbReference type="OrthoDB" id="9807213at2"/>
<dbReference type="EMBL" id="CP041186">
    <property type="protein sequence ID" value="QDG49923.1"/>
    <property type="molecule type" value="Genomic_DNA"/>
</dbReference>
<dbReference type="Pfam" id="PF01479">
    <property type="entry name" value="S4"/>
    <property type="match status" value="1"/>
</dbReference>
<keyword evidence="2 4" id="KW-0694">RNA-binding</keyword>
<dbReference type="Gene3D" id="3.10.290.10">
    <property type="entry name" value="RNA-binding S4 domain"/>
    <property type="match status" value="1"/>
</dbReference>
<protein>
    <recommendedName>
        <fullName evidence="5">Pseudouridine synthase</fullName>
        <ecNumber evidence="5">5.4.99.-</ecNumber>
    </recommendedName>
</protein>
<evidence type="ECO:0000313" key="8">
    <source>
        <dbReference type="EMBL" id="QDG49923.1"/>
    </source>
</evidence>
<dbReference type="InterPro" id="IPR036986">
    <property type="entry name" value="S4_RNA-bd_sf"/>
</dbReference>
<dbReference type="Pfam" id="PF00849">
    <property type="entry name" value="PseudoU_synth_2"/>
    <property type="match status" value="1"/>
</dbReference>
<dbReference type="PROSITE" id="PS50889">
    <property type="entry name" value="S4"/>
    <property type="match status" value="1"/>
</dbReference>
<evidence type="ECO:0000256" key="5">
    <source>
        <dbReference type="RuleBase" id="RU003887"/>
    </source>
</evidence>
<proteinExistence type="inferred from homology"/>
<dbReference type="InterPro" id="IPR020094">
    <property type="entry name" value="TruA/RsuA/RluB/E/F_N"/>
</dbReference>
<dbReference type="SMART" id="SM00363">
    <property type="entry name" value="S4"/>
    <property type="match status" value="1"/>
</dbReference>
<reference evidence="8 9" key="1">
    <citation type="submission" date="2019-06" db="EMBL/GenBank/DDBJ databases">
        <title>Persicimonas caeni gen. nov., sp. nov., a predatory bacterium isolated from solar saltern.</title>
        <authorList>
            <person name="Wang S."/>
        </authorList>
    </citation>
    <scope>NUCLEOTIDE SEQUENCE [LARGE SCALE GENOMIC DNA]</scope>
    <source>
        <strain evidence="8 9">YN101</strain>
    </source>
</reference>
<evidence type="ECO:0000256" key="6">
    <source>
        <dbReference type="SAM" id="MobiDB-lite"/>
    </source>
</evidence>
<dbReference type="InterPro" id="IPR000748">
    <property type="entry name" value="PsdUridine_synth_RsuA/RluB/E/F"/>
</dbReference>
<dbReference type="RefSeq" id="WP_141196420.1">
    <property type="nucleotide sequence ID" value="NZ_CP041186.1"/>
</dbReference>
<dbReference type="Proteomes" id="UP000315995">
    <property type="component" value="Chromosome"/>
</dbReference>
<evidence type="ECO:0000256" key="3">
    <source>
        <dbReference type="ARBA" id="ARBA00023235"/>
    </source>
</evidence>
<dbReference type="InterPro" id="IPR050343">
    <property type="entry name" value="RsuA_PseudoU_synthase"/>
</dbReference>
<evidence type="ECO:0000313" key="9">
    <source>
        <dbReference type="Proteomes" id="UP000315995"/>
    </source>
</evidence>
<feature type="region of interest" description="Disordered" evidence="6">
    <location>
        <begin position="243"/>
        <end position="282"/>
    </location>
</feature>
<dbReference type="EC" id="5.4.99.-" evidence="5"/>
<dbReference type="CDD" id="cd00165">
    <property type="entry name" value="S4"/>
    <property type="match status" value="1"/>
</dbReference>
<dbReference type="CDD" id="cd02870">
    <property type="entry name" value="PseudoU_synth_RsuA_like"/>
    <property type="match status" value="1"/>
</dbReference>
<dbReference type="SUPFAM" id="SSF55174">
    <property type="entry name" value="Alpha-L RNA-binding motif"/>
    <property type="match status" value="1"/>
</dbReference>
<dbReference type="GO" id="GO:0005829">
    <property type="term" value="C:cytosol"/>
    <property type="evidence" value="ECO:0007669"/>
    <property type="project" value="UniProtKB-ARBA"/>
</dbReference>
<organism evidence="8 9">
    <name type="scientific">Persicimonas caeni</name>
    <dbReference type="NCBI Taxonomy" id="2292766"/>
    <lineage>
        <taxon>Bacteria</taxon>
        <taxon>Deltaproteobacteria</taxon>
        <taxon>Bradymonadales</taxon>
        <taxon>Bradymonadaceae</taxon>
        <taxon>Persicimonas</taxon>
    </lineage>
</organism>
<name>A0A4Y6PNZ4_PERCE</name>
<keyword evidence="3 5" id="KW-0413">Isomerase</keyword>
<accession>A0A5B8Y0E4</accession>
<dbReference type="InterPro" id="IPR002942">
    <property type="entry name" value="S4_RNA-bd"/>
</dbReference>
<accession>A0A4Y6PNZ4</accession>
<dbReference type="PANTHER" id="PTHR47683">
    <property type="entry name" value="PSEUDOURIDINE SYNTHASE FAMILY PROTEIN-RELATED"/>
    <property type="match status" value="1"/>
</dbReference>
<dbReference type="InterPro" id="IPR042092">
    <property type="entry name" value="PsdUridine_s_RsuA/RluB/E/F_cat"/>
</dbReference>
<dbReference type="InterPro" id="IPR020103">
    <property type="entry name" value="PsdUridine_synth_cat_dom_sf"/>
</dbReference>
<dbReference type="InterPro" id="IPR018496">
    <property type="entry name" value="PsdUridine_synth_RsuA/RluB_CS"/>
</dbReference>
<dbReference type="Gene3D" id="3.30.70.580">
    <property type="entry name" value="Pseudouridine synthase I, catalytic domain, N-terminal subdomain"/>
    <property type="match status" value="1"/>
</dbReference>
<dbReference type="SUPFAM" id="SSF55120">
    <property type="entry name" value="Pseudouridine synthase"/>
    <property type="match status" value="1"/>
</dbReference>
<dbReference type="FunFam" id="3.30.70.1560:FF:000001">
    <property type="entry name" value="Pseudouridine synthase"/>
    <property type="match status" value="1"/>
</dbReference>
<dbReference type="AlphaFoldDB" id="A0A4Y6PNZ4"/>
<comment type="similarity">
    <text evidence="1 5">Belongs to the pseudouridine synthase RsuA family.</text>
</comment>
<feature type="domain" description="RNA-binding S4" evidence="7">
    <location>
        <begin position="5"/>
        <end position="66"/>
    </location>
</feature>
<evidence type="ECO:0000259" key="7">
    <source>
        <dbReference type="SMART" id="SM00363"/>
    </source>
</evidence>
<dbReference type="InterPro" id="IPR006145">
    <property type="entry name" value="PsdUridine_synth_RsuA/RluA"/>
</dbReference>
<evidence type="ECO:0000256" key="4">
    <source>
        <dbReference type="PROSITE-ProRule" id="PRU00182"/>
    </source>
</evidence>
<dbReference type="GO" id="GO:0120159">
    <property type="term" value="F:rRNA pseudouridine synthase activity"/>
    <property type="evidence" value="ECO:0007669"/>
    <property type="project" value="UniProtKB-ARBA"/>
</dbReference>
<dbReference type="NCBIfam" id="TIGR00093">
    <property type="entry name" value="pseudouridine synthase"/>
    <property type="match status" value="1"/>
</dbReference>
<evidence type="ECO:0000256" key="2">
    <source>
        <dbReference type="ARBA" id="ARBA00022884"/>
    </source>
</evidence>